<comment type="caution">
    <text evidence="2">The sequence shown here is derived from an EMBL/GenBank/DDBJ whole genome shotgun (WGS) entry which is preliminary data.</text>
</comment>
<evidence type="ECO:0000313" key="2">
    <source>
        <dbReference type="EMBL" id="RPF53200.1"/>
    </source>
</evidence>
<gene>
    <name evidence="2" type="ORF">EDC24_1697</name>
</gene>
<keyword evidence="1" id="KW-0812">Transmembrane</keyword>
<evidence type="ECO:0000313" key="3">
    <source>
        <dbReference type="Proteomes" id="UP000276443"/>
    </source>
</evidence>
<keyword evidence="1" id="KW-0472">Membrane</keyword>
<dbReference type="OrthoDB" id="2971123at2"/>
<sequence>MNNFTKWFTSSMFLALIALILVFNIEGLARLSGEMNRSFLLTGTLATFILVILSITFLFKANSERKQSKIIASFFASLIPLGVFIMNGVLFSVWFIGK</sequence>
<organism evidence="2 3">
    <name type="scientific">Aquisalibacillus elongatus</name>
    <dbReference type="NCBI Taxonomy" id="485577"/>
    <lineage>
        <taxon>Bacteria</taxon>
        <taxon>Bacillati</taxon>
        <taxon>Bacillota</taxon>
        <taxon>Bacilli</taxon>
        <taxon>Bacillales</taxon>
        <taxon>Bacillaceae</taxon>
        <taxon>Aquisalibacillus</taxon>
    </lineage>
</organism>
<evidence type="ECO:0000256" key="1">
    <source>
        <dbReference type="SAM" id="Phobius"/>
    </source>
</evidence>
<keyword evidence="3" id="KW-1185">Reference proteome</keyword>
<dbReference type="Proteomes" id="UP000276443">
    <property type="component" value="Unassembled WGS sequence"/>
</dbReference>
<dbReference type="EMBL" id="RKRF01000009">
    <property type="protein sequence ID" value="RPF53200.1"/>
    <property type="molecule type" value="Genomic_DNA"/>
</dbReference>
<keyword evidence="1" id="KW-1133">Transmembrane helix</keyword>
<protein>
    <submittedName>
        <fullName evidence="2">Uncharacterized protein</fullName>
    </submittedName>
</protein>
<proteinExistence type="predicted"/>
<feature type="transmembrane region" description="Helical" evidence="1">
    <location>
        <begin position="71"/>
        <end position="96"/>
    </location>
</feature>
<reference evidence="2 3" key="1">
    <citation type="submission" date="2018-11" db="EMBL/GenBank/DDBJ databases">
        <title>Genomic Encyclopedia of Type Strains, Phase IV (KMG-IV): sequencing the most valuable type-strain genomes for metagenomic binning, comparative biology and taxonomic classification.</title>
        <authorList>
            <person name="Goeker M."/>
        </authorList>
    </citation>
    <scope>NUCLEOTIDE SEQUENCE [LARGE SCALE GENOMIC DNA]</scope>
    <source>
        <strain evidence="2 3">DSM 18090</strain>
    </source>
</reference>
<name>A0A3N5BCZ6_9BACI</name>
<dbReference type="RefSeq" id="WP_124221599.1">
    <property type="nucleotide sequence ID" value="NZ_RKRF01000009.1"/>
</dbReference>
<accession>A0A3N5BCZ6</accession>
<feature type="transmembrane region" description="Helical" evidence="1">
    <location>
        <begin position="39"/>
        <end position="59"/>
    </location>
</feature>
<dbReference type="AlphaFoldDB" id="A0A3N5BCZ6"/>